<keyword evidence="1" id="KW-0472">Membrane</keyword>
<accession>A0A518DMV0</accession>
<feature type="transmembrane region" description="Helical" evidence="1">
    <location>
        <begin position="51"/>
        <end position="70"/>
    </location>
</feature>
<dbReference type="KEGG" id="lcre:Pla8534_09440"/>
<keyword evidence="1" id="KW-1133">Transmembrane helix</keyword>
<evidence type="ECO:0000313" key="3">
    <source>
        <dbReference type="Proteomes" id="UP000317648"/>
    </source>
</evidence>
<protein>
    <submittedName>
        <fullName evidence="2">Uncharacterized protein</fullName>
    </submittedName>
</protein>
<dbReference type="EMBL" id="CP036433">
    <property type="protein sequence ID" value="QDU93165.1"/>
    <property type="molecule type" value="Genomic_DNA"/>
</dbReference>
<reference evidence="2 3" key="1">
    <citation type="submission" date="2019-02" db="EMBL/GenBank/DDBJ databases">
        <title>Deep-cultivation of Planctomycetes and their phenomic and genomic characterization uncovers novel biology.</title>
        <authorList>
            <person name="Wiegand S."/>
            <person name="Jogler M."/>
            <person name="Boedeker C."/>
            <person name="Pinto D."/>
            <person name="Vollmers J."/>
            <person name="Rivas-Marin E."/>
            <person name="Kohn T."/>
            <person name="Peeters S.H."/>
            <person name="Heuer A."/>
            <person name="Rast P."/>
            <person name="Oberbeckmann S."/>
            <person name="Bunk B."/>
            <person name="Jeske O."/>
            <person name="Meyerdierks A."/>
            <person name="Storesund J.E."/>
            <person name="Kallscheuer N."/>
            <person name="Luecker S."/>
            <person name="Lage O.M."/>
            <person name="Pohl T."/>
            <person name="Merkel B.J."/>
            <person name="Hornburger P."/>
            <person name="Mueller R.-W."/>
            <person name="Bruemmer F."/>
            <person name="Labrenz M."/>
            <person name="Spormann A.M."/>
            <person name="Op den Camp H."/>
            <person name="Overmann J."/>
            <person name="Amann R."/>
            <person name="Jetten M.S.M."/>
            <person name="Mascher T."/>
            <person name="Medema M.H."/>
            <person name="Devos D.P."/>
            <person name="Kaster A.-K."/>
            <person name="Ovreas L."/>
            <person name="Rohde M."/>
            <person name="Galperin M.Y."/>
            <person name="Jogler C."/>
        </authorList>
    </citation>
    <scope>NUCLEOTIDE SEQUENCE [LARGE SCALE GENOMIC DNA]</scope>
    <source>
        <strain evidence="2 3">Pla85_3_4</strain>
    </source>
</reference>
<name>A0A518DMV0_9BACT</name>
<dbReference type="OrthoDB" id="286114at2"/>
<organism evidence="2 3">
    <name type="scientific">Lignipirellula cremea</name>
    <dbReference type="NCBI Taxonomy" id="2528010"/>
    <lineage>
        <taxon>Bacteria</taxon>
        <taxon>Pseudomonadati</taxon>
        <taxon>Planctomycetota</taxon>
        <taxon>Planctomycetia</taxon>
        <taxon>Pirellulales</taxon>
        <taxon>Pirellulaceae</taxon>
        <taxon>Lignipirellula</taxon>
    </lineage>
</organism>
<dbReference type="AlphaFoldDB" id="A0A518DMV0"/>
<keyword evidence="3" id="KW-1185">Reference proteome</keyword>
<evidence type="ECO:0000313" key="2">
    <source>
        <dbReference type="EMBL" id="QDU93165.1"/>
    </source>
</evidence>
<proteinExistence type="predicted"/>
<feature type="transmembrane region" description="Helical" evidence="1">
    <location>
        <begin position="25"/>
        <end position="45"/>
    </location>
</feature>
<sequence length="106" mass="12163">MFGKPEWFRPKTFGWGLTPITRQGWIYTFAWAAVLAAPFNVLLLMGKPIEATVWIVAAIGVLIWDARTILQAIKKRENDAKTLYIGDDDEDPTRLSTQKYDLHVRK</sequence>
<evidence type="ECO:0000256" key="1">
    <source>
        <dbReference type="SAM" id="Phobius"/>
    </source>
</evidence>
<keyword evidence="1" id="KW-0812">Transmembrane</keyword>
<dbReference type="Proteomes" id="UP000317648">
    <property type="component" value="Chromosome"/>
</dbReference>
<dbReference type="RefSeq" id="WP_145049732.1">
    <property type="nucleotide sequence ID" value="NZ_CP036433.1"/>
</dbReference>
<gene>
    <name evidence="2" type="ORF">Pla8534_09440</name>
</gene>